<dbReference type="HOGENOM" id="CLU_016950_0_0_14"/>
<evidence type="ECO:0000256" key="4">
    <source>
        <dbReference type="ARBA" id="ARBA00022723"/>
    </source>
</evidence>
<dbReference type="OrthoDB" id="9806956at2"/>
<feature type="domain" description="Alpha-D-phosphohexomutase alpha/beta/alpha" evidence="8">
    <location>
        <begin position="49"/>
        <end position="184"/>
    </location>
</feature>
<evidence type="ECO:0000259" key="9">
    <source>
        <dbReference type="Pfam" id="PF02879"/>
    </source>
</evidence>
<keyword evidence="3" id="KW-0597">Phosphoprotein</keyword>
<evidence type="ECO:0000256" key="1">
    <source>
        <dbReference type="ARBA" id="ARBA00001946"/>
    </source>
</evidence>
<sequence length="586" mass="67950">MEKIKLTPEEMYKLWCDHESNSFVEKRKLSELKPQDIVELFSPSGEEFQFGTSGIRSIVGVGPKRLNLHTYRVFAEAYAKFLNSKYDRAKVLIGYDNRELSKSFARAVYKVLVFNNVRAILSTVSVPTPILAYYIKKRQFHGGIMITASHNPPEYNGMKFYDGRGGQLSMEEEAEIRKLFRKPERYLSIRWNPEIKINAIGNEAFHEYALDLQREIGIRLGGFYPLGSTIIRTIKFLFSSHHGTSSGRMKHLSKMMGSQQFREFGPECTPTFSFPKNEIINPEYPQSFQAMESEARSMEIDYLVAHDPDSDRGALGEFDGTSWYYFTGNEMAILLAVFLLELASNPKYNIEVNYKYLITTYVSGDFIDKVVSSFNREIEIKRTNTGFKSIGQMIEKYSKRGEVLLGCEEAIGLSIFSNLSLEKDGFQQTVLTIFMIGYYKFHSKNLITQLYWLMWELQTIWLGKTIVFNLRNLKHREAILTKLKTLLHSQTLLNIAGFKLKVLPGEIPEIFTFQFENSESWIKARFSGTEPKFKLYFNIYSFFEKSSKQLHKNNWMEFIKGERMKLEKTIASINRELKMILLTSKD</sequence>
<dbReference type="InterPro" id="IPR005841">
    <property type="entry name" value="Alpha-D-phosphohexomutase_SF"/>
</dbReference>
<dbReference type="GO" id="GO:0000287">
    <property type="term" value="F:magnesium ion binding"/>
    <property type="evidence" value="ECO:0007669"/>
    <property type="project" value="InterPro"/>
</dbReference>
<dbReference type="PATRIC" id="fig|1116213.3.peg.29"/>
<feature type="domain" description="Alpha-D-phosphohexomutase alpha/beta/alpha" evidence="10">
    <location>
        <begin position="328"/>
        <end position="438"/>
    </location>
</feature>
<reference evidence="11" key="1">
    <citation type="submission" date="2011-11" db="EMBL/GenBank/DDBJ databases">
        <title>Complete genome sequence of Candidatus Mycoplasma haemominutum.</title>
        <authorList>
            <person name="Barker E.N."/>
            <person name="Darby A.C."/>
            <person name="Helps C.R."/>
            <person name="Peters I.R."/>
            <person name="Hughes M.A."/>
            <person name="Radford A.D."/>
            <person name="Novacco M."/>
            <person name="Boretti F."/>
            <person name="Hofmann-Lehmann R."/>
            <person name="Tasker S."/>
        </authorList>
    </citation>
    <scope>NUCLEOTIDE SEQUENCE</scope>
    <source>
        <strain evidence="11">Birmingham 1</strain>
    </source>
</reference>
<feature type="domain" description="Alpha-D-phosphohexomutase alpha/beta/alpha" evidence="9">
    <location>
        <begin position="233"/>
        <end position="315"/>
    </location>
</feature>
<proteinExistence type="inferred from homology"/>
<dbReference type="PROSITE" id="PS00710">
    <property type="entry name" value="PGM_PMM"/>
    <property type="match status" value="1"/>
</dbReference>
<comment type="similarity">
    <text evidence="2 7">Belongs to the phosphohexose mutase family.</text>
</comment>
<dbReference type="RefSeq" id="WP_015511413.1">
    <property type="nucleotide sequence ID" value="NC_021007.1"/>
</dbReference>
<dbReference type="GO" id="GO:0008973">
    <property type="term" value="F:phosphopentomutase activity"/>
    <property type="evidence" value="ECO:0007669"/>
    <property type="project" value="TreeGrafter"/>
</dbReference>
<dbReference type="InterPro" id="IPR016055">
    <property type="entry name" value="A-D-PHexomutase_a/b/a-I/II/III"/>
</dbReference>
<dbReference type="GO" id="GO:0005975">
    <property type="term" value="P:carbohydrate metabolic process"/>
    <property type="evidence" value="ECO:0007669"/>
    <property type="project" value="InterPro"/>
</dbReference>
<dbReference type="EMBL" id="HE613254">
    <property type="protein sequence ID" value="CCE66548.1"/>
    <property type="molecule type" value="Genomic_DNA"/>
</dbReference>
<dbReference type="PRINTS" id="PR00509">
    <property type="entry name" value="PGMPMM"/>
</dbReference>
<dbReference type="Pfam" id="PF02879">
    <property type="entry name" value="PGM_PMM_II"/>
    <property type="match status" value="1"/>
</dbReference>
<evidence type="ECO:0000256" key="7">
    <source>
        <dbReference type="RuleBase" id="RU004326"/>
    </source>
</evidence>
<accession>G8C2K0</accession>
<comment type="cofactor">
    <cofactor evidence="1">
        <name>Mg(2+)</name>
        <dbReference type="ChEBI" id="CHEBI:18420"/>
    </cofactor>
</comment>
<keyword evidence="5 7" id="KW-0460">Magnesium</keyword>
<protein>
    <submittedName>
        <fullName evidence="11">Phosphohexosemutase</fullName>
    </submittedName>
</protein>
<keyword evidence="4 7" id="KW-0479">Metal-binding</keyword>
<reference evidence="11" key="2">
    <citation type="submission" date="2011-11" db="EMBL/GenBank/DDBJ databases">
        <authorList>
            <person name="Barker E."/>
        </authorList>
    </citation>
    <scope>NUCLEOTIDE SEQUENCE</scope>
    <source>
        <strain evidence="11">Birmingham 1</strain>
    </source>
</reference>
<organism evidence="11">
    <name type="scientific">Candidatus Mycoplasma haematominutum 'Birmingham 1'</name>
    <dbReference type="NCBI Taxonomy" id="1116213"/>
    <lineage>
        <taxon>Bacteria</taxon>
        <taxon>Bacillati</taxon>
        <taxon>Mycoplasmatota</taxon>
        <taxon>Mollicutes</taxon>
        <taxon>Mycoplasmataceae</taxon>
        <taxon>Mycoplasma</taxon>
    </lineage>
</organism>
<dbReference type="PANTHER" id="PTHR45745:SF1">
    <property type="entry name" value="PHOSPHOGLUCOMUTASE 2B-RELATED"/>
    <property type="match status" value="1"/>
</dbReference>
<dbReference type="Gene3D" id="3.40.120.10">
    <property type="entry name" value="Alpha-D-Glucose-1,6-Bisphosphate, subunit A, domain 3"/>
    <property type="match status" value="3"/>
</dbReference>
<dbReference type="GO" id="GO:0006166">
    <property type="term" value="P:purine ribonucleoside salvage"/>
    <property type="evidence" value="ECO:0007669"/>
    <property type="project" value="TreeGrafter"/>
</dbReference>
<evidence type="ECO:0000259" key="10">
    <source>
        <dbReference type="Pfam" id="PF02880"/>
    </source>
</evidence>
<dbReference type="Pfam" id="PF02878">
    <property type="entry name" value="PGM_PMM_I"/>
    <property type="match status" value="1"/>
</dbReference>
<name>G8C2K0_9MOLU</name>
<dbReference type="InterPro" id="IPR005846">
    <property type="entry name" value="A-D-PHexomutase_a/b/a-III"/>
</dbReference>
<evidence type="ECO:0000256" key="2">
    <source>
        <dbReference type="ARBA" id="ARBA00010231"/>
    </source>
</evidence>
<dbReference type="InterPro" id="IPR016066">
    <property type="entry name" value="A-D-PHexomutase_CS"/>
</dbReference>
<dbReference type="InterPro" id="IPR005844">
    <property type="entry name" value="A-D-PHexomutase_a/b/a-I"/>
</dbReference>
<evidence type="ECO:0000256" key="6">
    <source>
        <dbReference type="ARBA" id="ARBA00023235"/>
    </source>
</evidence>
<evidence type="ECO:0000256" key="3">
    <source>
        <dbReference type="ARBA" id="ARBA00022553"/>
    </source>
</evidence>
<dbReference type="Pfam" id="PF02880">
    <property type="entry name" value="PGM_PMM_III"/>
    <property type="match status" value="1"/>
</dbReference>
<dbReference type="InterPro" id="IPR005845">
    <property type="entry name" value="A-D-PHexomutase_a/b/a-II"/>
</dbReference>
<evidence type="ECO:0000313" key="11">
    <source>
        <dbReference type="EMBL" id="CCE66548.1"/>
    </source>
</evidence>
<gene>
    <name evidence="11" type="primary">manB</name>
    <name evidence="11" type="ORF">MHM_00300</name>
</gene>
<evidence type="ECO:0000259" key="8">
    <source>
        <dbReference type="Pfam" id="PF02878"/>
    </source>
</evidence>
<dbReference type="SUPFAM" id="SSF55957">
    <property type="entry name" value="Phosphoglucomutase, C-terminal domain"/>
    <property type="match status" value="1"/>
</dbReference>
<dbReference type="KEGG" id="mhb:MHM_00300"/>
<dbReference type="InterPro" id="IPR036900">
    <property type="entry name" value="A-D-PHexomutase_C_sf"/>
</dbReference>
<dbReference type="SUPFAM" id="SSF53738">
    <property type="entry name" value="Phosphoglucomutase, first 3 domains"/>
    <property type="match status" value="3"/>
</dbReference>
<dbReference type="AlphaFoldDB" id="G8C2K0"/>
<evidence type="ECO:0000256" key="5">
    <source>
        <dbReference type="ARBA" id="ARBA00022842"/>
    </source>
</evidence>
<keyword evidence="6" id="KW-0413">Isomerase</keyword>
<dbReference type="PANTHER" id="PTHR45745">
    <property type="entry name" value="PHOSPHOMANNOMUTASE 45A"/>
    <property type="match status" value="1"/>
</dbReference>